<keyword evidence="3" id="KW-1185">Reference proteome</keyword>
<protein>
    <submittedName>
        <fullName evidence="2">Uncharacterized protein</fullName>
    </submittedName>
</protein>
<dbReference type="Proteomes" id="UP000521943">
    <property type="component" value="Unassembled WGS sequence"/>
</dbReference>
<dbReference type="EMBL" id="JACGCI010000020">
    <property type="protein sequence ID" value="KAF6758107.1"/>
    <property type="molecule type" value="Genomic_DNA"/>
</dbReference>
<accession>A0A8H6I584</accession>
<sequence>MGGGLCGTVYIPQSACHACPARDKCPAGSCGCSLRVTAMSILLARSPDAPRMLEGKPRTQTRFGHHLSRWIASHVPSPPCQLNGVTVTPGHLGSRQYLTRLRQPEPITFSTHSRRRCGLLYSSTFRPIGLKPYVSFRLDDTLRRLVVIAALCLQDAIWPLDVWGLARTHRHAYPVSQNAKYRNSRLLAFVSPACSSMALGSSYDSPDVQKSNLSRNALQHSGYNSGRRCGHDECRSLSSYDSATIPGTLDPFPGTPKIPISRLLAIVVPGDNGPQICSRQRVALPHEVQPSQALDRHTHTRTPKETVGVSHQPKTQFLDPAFVLDVFRRSPLNFALCADFTRSGAAQRAASTPA</sequence>
<reference evidence="2 3" key="1">
    <citation type="submission" date="2020-07" db="EMBL/GenBank/DDBJ databases">
        <title>Comparative genomics of pyrophilous fungi reveals a link between fire events and developmental genes.</title>
        <authorList>
            <consortium name="DOE Joint Genome Institute"/>
            <person name="Steindorff A.S."/>
            <person name="Carver A."/>
            <person name="Calhoun S."/>
            <person name="Stillman K."/>
            <person name="Liu H."/>
            <person name="Lipzen A."/>
            <person name="Pangilinan J."/>
            <person name="Labutti K."/>
            <person name="Bruns T.D."/>
            <person name="Grigoriev I.V."/>
        </authorList>
    </citation>
    <scope>NUCLEOTIDE SEQUENCE [LARGE SCALE GENOMIC DNA]</scope>
    <source>
        <strain evidence="2 3">CBS 144469</strain>
    </source>
</reference>
<organism evidence="2 3">
    <name type="scientific">Ephemerocybe angulata</name>
    <dbReference type="NCBI Taxonomy" id="980116"/>
    <lineage>
        <taxon>Eukaryota</taxon>
        <taxon>Fungi</taxon>
        <taxon>Dikarya</taxon>
        <taxon>Basidiomycota</taxon>
        <taxon>Agaricomycotina</taxon>
        <taxon>Agaricomycetes</taxon>
        <taxon>Agaricomycetidae</taxon>
        <taxon>Agaricales</taxon>
        <taxon>Agaricineae</taxon>
        <taxon>Psathyrellaceae</taxon>
        <taxon>Ephemerocybe</taxon>
    </lineage>
</organism>
<feature type="region of interest" description="Disordered" evidence="1">
    <location>
        <begin position="289"/>
        <end position="312"/>
    </location>
</feature>
<gene>
    <name evidence="2" type="ORF">DFP72DRAFT_1109552</name>
</gene>
<dbReference type="AlphaFoldDB" id="A0A8H6I584"/>
<proteinExistence type="predicted"/>
<evidence type="ECO:0000313" key="3">
    <source>
        <dbReference type="Proteomes" id="UP000521943"/>
    </source>
</evidence>
<evidence type="ECO:0000256" key="1">
    <source>
        <dbReference type="SAM" id="MobiDB-lite"/>
    </source>
</evidence>
<comment type="caution">
    <text evidence="2">The sequence shown here is derived from an EMBL/GenBank/DDBJ whole genome shotgun (WGS) entry which is preliminary data.</text>
</comment>
<evidence type="ECO:0000313" key="2">
    <source>
        <dbReference type="EMBL" id="KAF6758107.1"/>
    </source>
</evidence>
<name>A0A8H6I584_9AGAR</name>